<organism evidence="9 10">
    <name type="scientific">Sander lucioperca</name>
    <name type="common">Pike-perch</name>
    <name type="synonym">Perca lucioperca</name>
    <dbReference type="NCBI Taxonomy" id="283035"/>
    <lineage>
        <taxon>Eukaryota</taxon>
        <taxon>Metazoa</taxon>
        <taxon>Chordata</taxon>
        <taxon>Craniata</taxon>
        <taxon>Vertebrata</taxon>
        <taxon>Euteleostomi</taxon>
        <taxon>Actinopterygii</taxon>
        <taxon>Neopterygii</taxon>
        <taxon>Teleostei</taxon>
        <taxon>Neoteleostei</taxon>
        <taxon>Acanthomorphata</taxon>
        <taxon>Eupercaria</taxon>
        <taxon>Perciformes</taxon>
        <taxon>Percoidei</taxon>
        <taxon>Percidae</taxon>
        <taxon>Luciopercinae</taxon>
        <taxon>Sander</taxon>
    </lineage>
</organism>
<dbReference type="FunFam" id="1.10.10.2430:FF:000001">
    <property type="entry name" value="Nuclear factor related to kappaB binding protein"/>
    <property type="match status" value="1"/>
</dbReference>
<dbReference type="GO" id="GO:0003677">
    <property type="term" value="F:DNA binding"/>
    <property type="evidence" value="ECO:0007669"/>
    <property type="project" value="UniProtKB-KW"/>
</dbReference>
<dbReference type="InterPro" id="IPR038106">
    <property type="entry name" value="NFRKB_winged_sf"/>
</dbReference>
<feature type="compositionally biased region" description="Low complexity" evidence="7">
    <location>
        <begin position="332"/>
        <end position="343"/>
    </location>
</feature>
<gene>
    <name evidence="9" type="primary">nfrkb</name>
</gene>
<evidence type="ECO:0000256" key="1">
    <source>
        <dbReference type="ARBA" id="ARBA00004123"/>
    </source>
</evidence>
<evidence type="ECO:0000256" key="3">
    <source>
        <dbReference type="ARBA" id="ARBA00023242"/>
    </source>
</evidence>
<dbReference type="PANTHER" id="PTHR13052">
    <property type="entry name" value="NFRKB-RELATED"/>
    <property type="match status" value="1"/>
</dbReference>
<dbReference type="Pfam" id="PF14465">
    <property type="entry name" value="WHD_1st_NFRKB"/>
    <property type="match status" value="1"/>
</dbReference>
<dbReference type="GO" id="GO:0031011">
    <property type="term" value="C:Ino80 complex"/>
    <property type="evidence" value="ECO:0007669"/>
    <property type="project" value="InterPro"/>
</dbReference>
<feature type="region of interest" description="Disordered" evidence="7">
    <location>
        <begin position="195"/>
        <end position="237"/>
    </location>
</feature>
<sequence>MDALTHMLTDPLDPKEENDGQITEECMLGNCRLNLPEDLLEDPDIFFSVMSESTWSEVLSDSQRQHLRQFLPQFPDNNVAEQDSTISDLFNNKDFNFGNPLYLAQKQFRDGYFNPEVVKYRQLCAKSQRKRQLYSLQQYYHKLLKHILVSRKELLEFAVHNGLDFPPKRKLPTKTHVEMREPRVRRRLSRILKEVKTECGDSNASSDDDDISSWTPAPQSPPSPTPTVSLRVLPSLSTQDMKTTEKIELGEWDLKAMLQNHREKRKRQPDHPDLMTSDLHLGDILSRANIGRKGTVPLFDLSLPKKKIKDERRKKKIRTIKVESEDPCEILAPSDTPSAPPTSIINSLPDTPSTPLPNIKEEIVEESQSSPVPVEEIAISFFSLLESILKAETLNSTSLLEEKVQMWQSSPASCLNVWFSSVPCWSDLVLQALQFLAGETKDGMMALPSGFSPFLEFADESQQWKWIGPTQDTEKDLSALCQLWLDSKDLVIKTENEDMLEMTSPTPRVSTDYVVRPSTGDERQVFQIQEQQRYNQPHKAFTFRMHGFESVVGPVKGVFDKEMSLNKAREHTLLRSDRPPYVTILSLVRDAAARLPNGEGTRAEICELLKDSQFLAPDVTSAQVNTVVSGALDRLHYEKDPCVKYDIGRKLWIYLHRSRSQEELFSSLALSRSPSVLLVSPPSLPQLGTILPTSQACPPVSQPVTSQHAARIVSHLATGSLPQVRVVSTQPGLGSSVGGQQATLVHQTPHQIRMPVSMSAKSISQAVVSVPLRSQSASPVQVPTTLSVSAVAVAKPQARSPGSPANNPVSPAMLQGVTSPNIKQVSITGQLGMKTGGAGIPITATNLRIQGKDVLRLPPSSITTDAKGQTVLRITPDMMATLAKSPVATVKLTPDFLSSATTGSKSISATLHVTPPHPSPSSASSATSCTGEVQTTKAGPVTANLLKAAGDTAIRLMPTLAVTMADQKSRTFSSVTSPDKSGATIRIMPGLGVIPQKQGQTITMTTTTGSKTLTASTCANVVTMAASVVAGAKGITVAPGVSCSPLTLGTATATVRQVPATVVTTQTGKLPARITVPLSVLNQPLKSKSVVTTPIVKGSLNTNISSLGRNIILTTMPAGTKLIAGNKPVSFVTAQQFQQLQQQGQATQVSLNYTFFGVANEKVFYSDTRSIKPAALWSS</sequence>
<dbReference type="PROSITE" id="PS51916">
    <property type="entry name" value="DEUBAD"/>
    <property type="match status" value="1"/>
</dbReference>
<evidence type="ECO:0000313" key="10">
    <source>
        <dbReference type="Proteomes" id="UP000694568"/>
    </source>
</evidence>
<evidence type="ECO:0000256" key="2">
    <source>
        <dbReference type="ARBA" id="ARBA00023125"/>
    </source>
</evidence>
<dbReference type="Proteomes" id="UP000694568">
    <property type="component" value="Unplaced"/>
</dbReference>
<dbReference type="GO" id="GO:0051052">
    <property type="term" value="P:regulation of DNA metabolic process"/>
    <property type="evidence" value="ECO:0007669"/>
    <property type="project" value="UniProtKB-ARBA"/>
</dbReference>
<keyword evidence="10" id="KW-1185">Reference proteome</keyword>
<reference evidence="9" key="2">
    <citation type="submission" date="2025-09" db="UniProtKB">
        <authorList>
            <consortium name="Ensembl"/>
        </authorList>
    </citation>
    <scope>IDENTIFICATION</scope>
</reference>
<protein>
    <recommendedName>
        <fullName evidence="5">Nuclear factor related to kappa-B-binding protein</fullName>
    </recommendedName>
    <alternativeName>
        <fullName evidence="6">DNA-binding protein R kappa-B</fullName>
    </alternativeName>
</protein>
<dbReference type="Pfam" id="PF25793">
    <property type="entry name" value="WHD_2nd_NFRKB"/>
    <property type="match status" value="1"/>
</dbReference>
<feature type="domain" description="DEUBAD" evidence="8">
    <location>
        <begin position="36"/>
        <end position="153"/>
    </location>
</feature>
<dbReference type="InterPro" id="IPR024867">
    <property type="entry name" value="NFRKB"/>
</dbReference>
<feature type="region of interest" description="Disordered" evidence="7">
    <location>
        <begin position="329"/>
        <end position="352"/>
    </location>
</feature>
<name>A0A8C9XKE3_SANLU</name>
<dbReference type="CDD" id="cd21865">
    <property type="entry name" value="DEUBAD_NFRKB"/>
    <property type="match status" value="1"/>
</dbReference>
<keyword evidence="3" id="KW-0539">Nucleus</keyword>
<dbReference type="GO" id="GO:0002020">
    <property type="term" value="F:protease binding"/>
    <property type="evidence" value="ECO:0007669"/>
    <property type="project" value="TreeGrafter"/>
</dbReference>
<keyword evidence="2" id="KW-0238">DNA-binding</keyword>
<dbReference type="Gene3D" id="1.10.10.2430">
    <property type="entry name" value="NFRKB winged helix-like domain"/>
    <property type="match status" value="1"/>
</dbReference>
<comment type="similarity">
    <text evidence="4">Belongs to the NFRKB family.</text>
</comment>
<dbReference type="GO" id="GO:0045935">
    <property type="term" value="P:positive regulation of nucleobase-containing compound metabolic process"/>
    <property type="evidence" value="ECO:0007669"/>
    <property type="project" value="UniProtKB-ARBA"/>
</dbReference>
<dbReference type="GO" id="GO:0033044">
    <property type="term" value="P:regulation of chromosome organization"/>
    <property type="evidence" value="ECO:0007669"/>
    <property type="project" value="UniProtKB-ARBA"/>
</dbReference>
<evidence type="ECO:0000256" key="4">
    <source>
        <dbReference type="ARBA" id="ARBA00060988"/>
    </source>
</evidence>
<dbReference type="PANTHER" id="PTHR13052:SF3">
    <property type="entry name" value="NUCLEAR FACTOR RELATED TO KAPPA-B-BINDING PROTEIN"/>
    <property type="match status" value="1"/>
</dbReference>
<feature type="region of interest" description="Disordered" evidence="7">
    <location>
        <begin position="909"/>
        <end position="934"/>
    </location>
</feature>
<evidence type="ECO:0000256" key="7">
    <source>
        <dbReference type="SAM" id="MobiDB-lite"/>
    </source>
</evidence>
<proteinExistence type="inferred from homology"/>
<dbReference type="InterPro" id="IPR044867">
    <property type="entry name" value="DEUBAD_dom"/>
</dbReference>
<evidence type="ECO:0000256" key="5">
    <source>
        <dbReference type="ARBA" id="ARBA00070975"/>
    </source>
</evidence>
<reference evidence="9" key="1">
    <citation type="submission" date="2025-08" db="UniProtKB">
        <authorList>
            <consortium name="Ensembl"/>
        </authorList>
    </citation>
    <scope>IDENTIFICATION</scope>
</reference>
<evidence type="ECO:0000313" key="9">
    <source>
        <dbReference type="Ensembl" id="ENSSLUP00000012155.1"/>
    </source>
</evidence>
<dbReference type="GeneTree" id="ENSGT00390000016213"/>
<dbReference type="InterPro" id="IPR057748">
    <property type="entry name" value="NFRKB_WH_2"/>
</dbReference>
<evidence type="ECO:0000256" key="6">
    <source>
        <dbReference type="ARBA" id="ARBA00076275"/>
    </source>
</evidence>
<dbReference type="GO" id="GO:0010604">
    <property type="term" value="P:positive regulation of macromolecule metabolic process"/>
    <property type="evidence" value="ECO:0007669"/>
    <property type="project" value="UniProtKB-ARBA"/>
</dbReference>
<dbReference type="InterPro" id="IPR025220">
    <property type="entry name" value="NFRKB_WH_1"/>
</dbReference>
<evidence type="ECO:0000259" key="8">
    <source>
        <dbReference type="PROSITE" id="PS51916"/>
    </source>
</evidence>
<dbReference type="Ensembl" id="ENSSLUT00000012568.1">
    <property type="protein sequence ID" value="ENSSLUP00000012155.1"/>
    <property type="gene ID" value="ENSSLUG00000005759.1"/>
</dbReference>
<accession>A0A8C9XKE3</accession>
<dbReference type="AlphaFoldDB" id="A0A8C9XKE3"/>
<comment type="subcellular location">
    <subcellularLocation>
        <location evidence="1">Nucleus</location>
    </subcellularLocation>
</comment>